<evidence type="ECO:0000313" key="2">
    <source>
        <dbReference type="EMBL" id="KIW72626.1"/>
    </source>
</evidence>
<keyword evidence="3" id="KW-1185">Reference proteome</keyword>
<feature type="compositionally biased region" description="Acidic residues" evidence="1">
    <location>
        <begin position="346"/>
        <end position="356"/>
    </location>
</feature>
<feature type="region of interest" description="Disordered" evidence="1">
    <location>
        <begin position="1"/>
        <end position="38"/>
    </location>
</feature>
<organism evidence="2 3">
    <name type="scientific">Phialophora macrospora</name>
    <dbReference type="NCBI Taxonomy" id="1851006"/>
    <lineage>
        <taxon>Eukaryota</taxon>
        <taxon>Fungi</taxon>
        <taxon>Dikarya</taxon>
        <taxon>Ascomycota</taxon>
        <taxon>Pezizomycotina</taxon>
        <taxon>Eurotiomycetes</taxon>
        <taxon>Chaetothyriomycetidae</taxon>
        <taxon>Chaetothyriales</taxon>
        <taxon>Herpotrichiellaceae</taxon>
        <taxon>Phialophora</taxon>
    </lineage>
</organism>
<sequence length="356" mass="40371">MAPNRRKKKPKASVSAGSDRSNLATPNKATELDQAGNYTDEHDVKAAIVDHSASDTDMTGNVAKLYMGKNKQGAGAKDLTIPADSAEHVLEPARRLPARPAEGSWGRKRNAFQEPNSTRIPREDILAIYPTEKAWRTAYTAALSNNAFARNLLMTYILFHNAVKNNEIGDVLHRGEQLSTGQWPYTAMPAEVKENYVDWLNWLACLDKVTPNALRHYNWMVLLEREYKAAEPVWTRFWGLNRELEHAESRCGFTFKVMPPALLLEEMDRIEMKMAAHNRKRHFLQRAMIAGKEWVSRMYTSPPMWVDWGQLVQDIVAAGLQDDTDDGLHSDETRAEYESGHVSDPEATESDEEFEL</sequence>
<proteinExistence type="predicted"/>
<dbReference type="AlphaFoldDB" id="A0A0D2D4X0"/>
<protein>
    <submittedName>
        <fullName evidence="2">Uncharacterized protein</fullName>
    </submittedName>
</protein>
<accession>A0A0D2D4X0</accession>
<name>A0A0D2D4X0_9EURO</name>
<dbReference type="EMBL" id="KN846956">
    <property type="protein sequence ID" value="KIW72626.1"/>
    <property type="molecule type" value="Genomic_DNA"/>
</dbReference>
<evidence type="ECO:0000256" key="1">
    <source>
        <dbReference type="SAM" id="MobiDB-lite"/>
    </source>
</evidence>
<evidence type="ECO:0000313" key="3">
    <source>
        <dbReference type="Proteomes" id="UP000054266"/>
    </source>
</evidence>
<feature type="region of interest" description="Disordered" evidence="1">
    <location>
        <begin position="322"/>
        <end position="356"/>
    </location>
</feature>
<feature type="compositionally biased region" description="Polar residues" evidence="1">
    <location>
        <begin position="15"/>
        <end position="28"/>
    </location>
</feature>
<dbReference type="HOGENOM" id="CLU_973200_0_0_1"/>
<dbReference type="Proteomes" id="UP000054266">
    <property type="component" value="Unassembled WGS sequence"/>
</dbReference>
<reference evidence="2 3" key="1">
    <citation type="submission" date="2015-01" db="EMBL/GenBank/DDBJ databases">
        <title>The Genome Sequence of Capronia semiimmersa CBS27337.</title>
        <authorList>
            <consortium name="The Broad Institute Genomics Platform"/>
            <person name="Cuomo C."/>
            <person name="de Hoog S."/>
            <person name="Gorbushina A."/>
            <person name="Stielow B."/>
            <person name="Teixiera M."/>
            <person name="Abouelleil A."/>
            <person name="Chapman S.B."/>
            <person name="Priest M."/>
            <person name="Young S.K."/>
            <person name="Wortman J."/>
            <person name="Nusbaum C."/>
            <person name="Birren B."/>
        </authorList>
    </citation>
    <scope>NUCLEOTIDE SEQUENCE [LARGE SCALE GENOMIC DNA]</scope>
    <source>
        <strain evidence="2 3">CBS 27337</strain>
    </source>
</reference>
<feature type="compositionally biased region" description="Basic residues" evidence="1">
    <location>
        <begin position="1"/>
        <end position="11"/>
    </location>
</feature>
<gene>
    <name evidence="2" type="ORF">PV04_00808</name>
</gene>
<feature type="compositionally biased region" description="Basic and acidic residues" evidence="1">
    <location>
        <begin position="326"/>
        <end position="344"/>
    </location>
</feature>